<dbReference type="OrthoDB" id="44061at2759"/>
<gene>
    <name evidence="4" type="ORF">BBBOND_0210750</name>
</gene>
<dbReference type="PANTHER" id="PTHR45694:SF18">
    <property type="entry name" value="GLUTAREDOXIN-1-RELATED"/>
    <property type="match status" value="1"/>
</dbReference>
<dbReference type="RefSeq" id="XP_012768111.1">
    <property type="nucleotide sequence ID" value="XM_012912657.1"/>
</dbReference>
<dbReference type="GO" id="GO:0034599">
    <property type="term" value="P:cellular response to oxidative stress"/>
    <property type="evidence" value="ECO:0007669"/>
    <property type="project" value="TreeGrafter"/>
</dbReference>
<keyword evidence="5" id="KW-1185">Reference proteome</keyword>
<dbReference type="SUPFAM" id="SSF52833">
    <property type="entry name" value="Thioredoxin-like"/>
    <property type="match status" value="1"/>
</dbReference>
<dbReference type="KEGG" id="bbig:BBBOND_0210750"/>
<organism evidence="4 5">
    <name type="scientific">Babesia bigemina</name>
    <dbReference type="NCBI Taxonomy" id="5866"/>
    <lineage>
        <taxon>Eukaryota</taxon>
        <taxon>Sar</taxon>
        <taxon>Alveolata</taxon>
        <taxon>Apicomplexa</taxon>
        <taxon>Aconoidasida</taxon>
        <taxon>Piroplasmida</taxon>
        <taxon>Babesiidae</taxon>
        <taxon>Babesia</taxon>
    </lineage>
</organism>
<dbReference type="PROSITE" id="PS51354">
    <property type="entry name" value="GLUTAREDOXIN_2"/>
    <property type="match status" value="1"/>
</dbReference>
<dbReference type="InterPro" id="IPR011767">
    <property type="entry name" value="GLR_AS"/>
</dbReference>
<dbReference type="CDD" id="cd03419">
    <property type="entry name" value="GRX_GRXh_1_2_like"/>
    <property type="match status" value="1"/>
</dbReference>
<dbReference type="Gene3D" id="3.40.30.10">
    <property type="entry name" value="Glutaredoxin"/>
    <property type="match status" value="1"/>
</dbReference>
<evidence type="ECO:0000256" key="2">
    <source>
        <dbReference type="ARBA" id="ARBA00023284"/>
    </source>
</evidence>
<dbReference type="STRING" id="5866.A0A061DD39"/>
<evidence type="ECO:0000313" key="4">
    <source>
        <dbReference type="EMBL" id="CDR95925.1"/>
    </source>
</evidence>
<dbReference type="PANTHER" id="PTHR45694">
    <property type="entry name" value="GLUTAREDOXIN 2"/>
    <property type="match status" value="1"/>
</dbReference>
<name>A0A061DD39_BABBI</name>
<accession>A0A061DD39</accession>
<sequence length="179" mass="19690">MAIRPAAPPASIIGINWSPADLSYESAQACDSSKYFEYVRCARLSSPSVAKSTAFLQNMDDHQIAAWVEQQAHQNKVVVFSRTTCPYCVKANGILMSEVPSDVTVVQLDDHPDRPAIMEYFRTTTGAATVPRVFINGKFFGDCSKTVCANILLRHHVQVAAQQSGELRKVLLEAGCRLE</sequence>
<proteinExistence type="predicted"/>
<dbReference type="VEuPathDB" id="PiroplasmaDB:BBBOND_0210750"/>
<dbReference type="PRINTS" id="PR00160">
    <property type="entry name" value="GLUTAREDOXIN"/>
</dbReference>
<dbReference type="InterPro" id="IPR002109">
    <property type="entry name" value="Glutaredoxin"/>
</dbReference>
<dbReference type="Pfam" id="PF00462">
    <property type="entry name" value="Glutaredoxin"/>
    <property type="match status" value="1"/>
</dbReference>
<dbReference type="GO" id="GO:0005737">
    <property type="term" value="C:cytoplasm"/>
    <property type="evidence" value="ECO:0007669"/>
    <property type="project" value="TreeGrafter"/>
</dbReference>
<evidence type="ECO:0000256" key="1">
    <source>
        <dbReference type="ARBA" id="ARBA00023157"/>
    </source>
</evidence>
<dbReference type="InterPro" id="IPR036249">
    <property type="entry name" value="Thioredoxin-like_sf"/>
</dbReference>
<reference evidence="5" key="1">
    <citation type="submission" date="2014-06" db="EMBL/GenBank/DDBJ databases">
        <authorList>
            <person name="Aslett M."/>
            <person name="De Silva N."/>
        </authorList>
    </citation>
    <scope>NUCLEOTIDE SEQUENCE [LARGE SCALE GENOMIC DNA]</scope>
    <source>
        <strain evidence="5">Bond</strain>
    </source>
</reference>
<dbReference type="PROSITE" id="PS00195">
    <property type="entry name" value="GLUTAREDOXIN_1"/>
    <property type="match status" value="1"/>
</dbReference>
<feature type="domain" description="Glutaredoxin" evidence="3">
    <location>
        <begin position="77"/>
        <end position="139"/>
    </location>
</feature>
<evidence type="ECO:0000259" key="3">
    <source>
        <dbReference type="Pfam" id="PF00462"/>
    </source>
</evidence>
<dbReference type="GeneID" id="24564466"/>
<dbReference type="InterPro" id="IPR014025">
    <property type="entry name" value="Glutaredoxin_subgr"/>
</dbReference>
<dbReference type="GO" id="GO:0015038">
    <property type="term" value="F:glutathione disulfide oxidoreductase activity"/>
    <property type="evidence" value="ECO:0007669"/>
    <property type="project" value="TreeGrafter"/>
</dbReference>
<protein>
    <submittedName>
        <fullName evidence="4">Glutaredoxin-like protein, putative</fullName>
    </submittedName>
</protein>
<evidence type="ECO:0000313" key="5">
    <source>
        <dbReference type="Proteomes" id="UP000033188"/>
    </source>
</evidence>
<keyword evidence="1" id="KW-1015">Disulfide bond</keyword>
<dbReference type="EMBL" id="LK391708">
    <property type="protein sequence ID" value="CDR95925.1"/>
    <property type="molecule type" value="Genomic_DNA"/>
</dbReference>
<keyword evidence="2" id="KW-0676">Redox-active center</keyword>
<dbReference type="AlphaFoldDB" id="A0A061DD39"/>
<dbReference type="Proteomes" id="UP000033188">
    <property type="component" value="Chromosome 2"/>
</dbReference>